<evidence type="ECO:0000313" key="2">
    <source>
        <dbReference type="Proteomes" id="UP000830768"/>
    </source>
</evidence>
<gene>
    <name evidence="1" type="ORF">LCI18_009479</name>
</gene>
<accession>A0ACD3ZB53</accession>
<proteinExistence type="predicted"/>
<protein>
    <submittedName>
        <fullName evidence="1">Uncharacterized protein</fullName>
    </submittedName>
</protein>
<name>A0ACD3ZB53_FUSSC</name>
<reference evidence="1" key="1">
    <citation type="submission" date="2021-11" db="EMBL/GenBank/DDBJ databases">
        <title>Fusarium solani-melongenae Genome sequencing and assembly.</title>
        <authorList>
            <person name="Xie S."/>
            <person name="Huang L."/>
            <person name="Zhang X."/>
        </authorList>
    </citation>
    <scope>NUCLEOTIDE SEQUENCE</scope>
    <source>
        <strain evidence="1">CRI 24-3</strain>
    </source>
</reference>
<sequence>MSQNQQHPGNFPPKDNGASDNPKGKGKAGEGEGSGSMVDRIQASARLALNAFGTGPDLTGQQPAGKGSSGTSSIDRVSSGAGEASSHRLRSAAPGESLRSQAHSDSTASAQAFDDFVSADSTLEVEDLDHPHHLQHQNLHGAFPSRGAAVAEQERLDGAAVVSLLDGPSDELDAVLLGAEDPEAEDDALTPEAAAKLREALFPANSSSSAPRWDDLLNFNPNFLTEPGPLAEAEMQLHLGTTDSAEARSNWLQLWGNVLTGYTDHVWGDLEPLAAEARREIEQLKARDPEVPGPPPETKALDRLRQILGHVRGF</sequence>
<keyword evidence="2" id="KW-1185">Reference proteome</keyword>
<organism evidence="1 2">
    <name type="scientific">Fusarium solani subsp. cucurbitae</name>
    <name type="common">Neocosmosporum cucurbitae</name>
    <dbReference type="NCBI Taxonomy" id="2747967"/>
    <lineage>
        <taxon>Eukaryota</taxon>
        <taxon>Fungi</taxon>
        <taxon>Dikarya</taxon>
        <taxon>Ascomycota</taxon>
        <taxon>Pezizomycotina</taxon>
        <taxon>Sordariomycetes</taxon>
        <taxon>Hypocreomycetidae</taxon>
        <taxon>Hypocreales</taxon>
        <taxon>Nectriaceae</taxon>
        <taxon>Fusarium</taxon>
        <taxon>Fusarium solani species complex</taxon>
    </lineage>
</organism>
<dbReference type="EMBL" id="CP090036">
    <property type="protein sequence ID" value="UPK98544.1"/>
    <property type="molecule type" value="Genomic_DNA"/>
</dbReference>
<dbReference type="Proteomes" id="UP000830768">
    <property type="component" value="Chromosome 8"/>
</dbReference>
<evidence type="ECO:0000313" key="1">
    <source>
        <dbReference type="EMBL" id="UPK98544.1"/>
    </source>
</evidence>